<proteinExistence type="predicted"/>
<feature type="transmembrane region" description="Helical" evidence="1">
    <location>
        <begin position="311"/>
        <end position="331"/>
    </location>
</feature>
<sequence length="407" mass="43630">MTPDTAQPLAKDFDFTFESVILLVLGIFMGLFGLLLFPISTGTLPYDPDSTYGLFLVIIALQVITMGKTPIGDVQRTWLVILIGIAAGIIGMLACFIPGFLSDIVRILVGALLLLGGASLLIQLFLHKDKAALWLRVPGILRQLTAACAIVYLMAFLLGLVTLIPALTTNTITAVLLLINGAALFWLAWCIEAVTRQYPKKPQAGQVGGRTVLFQSAPLSLTLALLIFLGVLLALLAVLLVPVSLGMLPFSPDGQLGLLIVIMAIQILAMGETPLGQFRRSMFLVAIGLLFVAMGVYSCIVPGILTDLLRVLLGLLNLIGSLVLLTSRIVPMVMAMREEHPQPVVLPAPVRNLLVTQTALNIIGILFGTSMLFPGLIPGMLTAVVLFFNGLLLFLLAYTLEMLPSHA</sequence>
<dbReference type="GeneID" id="3923302"/>
<keyword evidence="1" id="KW-0812">Transmembrane</keyword>
<dbReference type="OrthoDB" id="71566at2157"/>
<organism evidence="2 3">
    <name type="scientific">Methanospirillum hungatei JF-1 (strain ATCC 27890 / DSM 864 / NBRC 100397 / JF-1)</name>
    <dbReference type="NCBI Taxonomy" id="323259"/>
    <lineage>
        <taxon>Archaea</taxon>
        <taxon>Methanobacteriati</taxon>
        <taxon>Methanobacteriota</taxon>
        <taxon>Stenosarchaea group</taxon>
        <taxon>Methanomicrobia</taxon>
        <taxon>Methanomicrobiales</taxon>
        <taxon>Methanospirillaceae</taxon>
        <taxon>Methanospirillum</taxon>
    </lineage>
</organism>
<evidence type="ECO:0000313" key="3">
    <source>
        <dbReference type="Proteomes" id="UP000001941"/>
    </source>
</evidence>
<feature type="transmembrane region" description="Helical" evidence="1">
    <location>
        <begin position="146"/>
        <end position="166"/>
    </location>
</feature>
<dbReference type="eggNOG" id="arCOG03584">
    <property type="taxonomic scope" value="Archaea"/>
</dbReference>
<evidence type="ECO:0000256" key="1">
    <source>
        <dbReference type="SAM" id="Phobius"/>
    </source>
</evidence>
<feature type="transmembrane region" description="Helical" evidence="1">
    <location>
        <begin position="283"/>
        <end position="305"/>
    </location>
</feature>
<feature type="transmembrane region" description="Helical" evidence="1">
    <location>
        <begin position="254"/>
        <end position="271"/>
    </location>
</feature>
<gene>
    <name evidence="2" type="ordered locus">Mhun_2365</name>
</gene>
<accession>Q2FSZ8</accession>
<dbReference type="EMBL" id="CP000254">
    <property type="protein sequence ID" value="ABD42069.1"/>
    <property type="molecule type" value="Genomic_DNA"/>
</dbReference>
<dbReference type="KEGG" id="mhu:Mhun_2365"/>
<reference evidence="3" key="1">
    <citation type="journal article" date="2016" name="Stand. Genomic Sci.">
        <title>Complete genome sequence of Methanospirillum hungatei type strain JF1.</title>
        <authorList>
            <person name="Gunsalus R.P."/>
            <person name="Cook L.E."/>
            <person name="Crable B."/>
            <person name="Rohlin L."/>
            <person name="McDonald E."/>
            <person name="Mouttaki H."/>
            <person name="Sieber J.R."/>
            <person name="Poweleit N."/>
            <person name="Zhou H."/>
            <person name="Lapidus A.L."/>
            <person name="Daligault H.E."/>
            <person name="Land M."/>
            <person name="Gilna P."/>
            <person name="Ivanova N."/>
            <person name="Kyrpides N."/>
            <person name="Culley D.E."/>
            <person name="McInerney M.J."/>
        </authorList>
    </citation>
    <scope>NUCLEOTIDE SEQUENCE [LARGE SCALE GENOMIC DNA]</scope>
    <source>
        <strain evidence="3">ATCC 27890 / DSM 864 / NBRC 100397 / JF-1</strain>
    </source>
</reference>
<dbReference type="InParanoid" id="Q2FSZ8"/>
<feature type="transmembrane region" description="Helical" evidence="1">
    <location>
        <begin position="51"/>
        <end position="67"/>
    </location>
</feature>
<evidence type="ECO:0000313" key="2">
    <source>
        <dbReference type="EMBL" id="ABD42069.1"/>
    </source>
</evidence>
<dbReference type="Proteomes" id="UP000001941">
    <property type="component" value="Chromosome"/>
</dbReference>
<dbReference type="HOGENOM" id="CLU_703286_0_0_2"/>
<feature type="transmembrane region" description="Helical" evidence="1">
    <location>
        <begin position="107"/>
        <end position="126"/>
    </location>
</feature>
<feature type="transmembrane region" description="Helical" evidence="1">
    <location>
        <begin position="172"/>
        <end position="191"/>
    </location>
</feature>
<dbReference type="RefSeq" id="WP_011449327.1">
    <property type="nucleotide sequence ID" value="NC_007796.1"/>
</dbReference>
<keyword evidence="1" id="KW-1133">Transmembrane helix</keyword>
<feature type="transmembrane region" description="Helical" evidence="1">
    <location>
        <begin position="352"/>
        <end position="373"/>
    </location>
</feature>
<keyword evidence="1" id="KW-0472">Membrane</keyword>
<feature type="transmembrane region" description="Helical" evidence="1">
    <location>
        <begin position="79"/>
        <end position="101"/>
    </location>
</feature>
<feature type="transmembrane region" description="Helical" evidence="1">
    <location>
        <begin position="379"/>
        <end position="400"/>
    </location>
</feature>
<feature type="transmembrane region" description="Helical" evidence="1">
    <location>
        <begin position="223"/>
        <end position="248"/>
    </location>
</feature>
<keyword evidence="3" id="KW-1185">Reference proteome</keyword>
<feature type="transmembrane region" description="Helical" evidence="1">
    <location>
        <begin position="20"/>
        <end position="39"/>
    </location>
</feature>
<name>Q2FSZ8_METHJ</name>
<protein>
    <submittedName>
        <fullName evidence="2">Uncharacterized protein</fullName>
    </submittedName>
</protein>
<dbReference type="AlphaFoldDB" id="Q2FSZ8"/>
<dbReference type="EnsemblBacteria" id="ABD42069">
    <property type="protein sequence ID" value="ABD42069"/>
    <property type="gene ID" value="Mhun_2365"/>
</dbReference>